<dbReference type="InterPro" id="IPR029068">
    <property type="entry name" value="Glyas_Bleomycin-R_OHBP_Dase"/>
</dbReference>
<evidence type="ECO:0000313" key="4">
    <source>
        <dbReference type="Proteomes" id="UP000520814"/>
    </source>
</evidence>
<dbReference type="GO" id="GO:0046491">
    <property type="term" value="P:L-methylmalonyl-CoA metabolic process"/>
    <property type="evidence" value="ECO:0007669"/>
    <property type="project" value="TreeGrafter"/>
</dbReference>
<keyword evidence="1" id="KW-0479">Metal-binding</keyword>
<dbReference type="InterPro" id="IPR004360">
    <property type="entry name" value="Glyas_Fos-R_dOase_dom"/>
</dbReference>
<dbReference type="RefSeq" id="WP_184197256.1">
    <property type="nucleotide sequence ID" value="NZ_JACHGW010000002.1"/>
</dbReference>
<reference evidence="3 4" key="1">
    <citation type="submission" date="2020-08" db="EMBL/GenBank/DDBJ databases">
        <title>Genomic Encyclopedia of Type Strains, Phase IV (KMG-IV): sequencing the most valuable type-strain genomes for metagenomic binning, comparative biology and taxonomic classification.</title>
        <authorList>
            <person name="Goeker M."/>
        </authorList>
    </citation>
    <scope>NUCLEOTIDE SEQUENCE [LARGE SCALE GENOMIC DNA]</scope>
    <source>
        <strain evidence="3 4">DSM 23562</strain>
    </source>
</reference>
<dbReference type="InterPro" id="IPR051785">
    <property type="entry name" value="MMCE/EMCE_epimerase"/>
</dbReference>
<evidence type="ECO:0000256" key="1">
    <source>
        <dbReference type="ARBA" id="ARBA00022723"/>
    </source>
</evidence>
<dbReference type="PROSITE" id="PS51819">
    <property type="entry name" value="VOC"/>
    <property type="match status" value="1"/>
</dbReference>
<dbReference type="PANTHER" id="PTHR43048">
    <property type="entry name" value="METHYLMALONYL-COA EPIMERASE"/>
    <property type="match status" value="1"/>
</dbReference>
<proteinExistence type="predicted"/>
<dbReference type="GO" id="GO:0051213">
    <property type="term" value="F:dioxygenase activity"/>
    <property type="evidence" value="ECO:0007669"/>
    <property type="project" value="UniProtKB-KW"/>
</dbReference>
<dbReference type="SUPFAM" id="SSF54593">
    <property type="entry name" value="Glyoxalase/Bleomycin resistance protein/Dihydroxybiphenyl dioxygenase"/>
    <property type="match status" value="1"/>
</dbReference>
<dbReference type="Pfam" id="PF00903">
    <property type="entry name" value="Glyoxalase"/>
    <property type="match status" value="1"/>
</dbReference>
<dbReference type="PANTHER" id="PTHR43048:SF6">
    <property type="entry name" value="BLR8189 PROTEIN"/>
    <property type="match status" value="1"/>
</dbReference>
<protein>
    <submittedName>
        <fullName evidence="3">Catechol 2,3-dioxygenase-like lactoylglutathione lyase family enzyme</fullName>
    </submittedName>
</protein>
<feature type="domain" description="VOC" evidence="2">
    <location>
        <begin position="2"/>
        <end position="147"/>
    </location>
</feature>
<dbReference type="GO" id="GO:0004493">
    <property type="term" value="F:methylmalonyl-CoA epimerase activity"/>
    <property type="evidence" value="ECO:0007669"/>
    <property type="project" value="TreeGrafter"/>
</dbReference>
<keyword evidence="4" id="KW-1185">Reference proteome</keyword>
<keyword evidence="3" id="KW-0560">Oxidoreductase</keyword>
<dbReference type="InterPro" id="IPR037523">
    <property type="entry name" value="VOC_core"/>
</dbReference>
<dbReference type="EMBL" id="JACHGW010000002">
    <property type="protein sequence ID" value="MBB6051092.1"/>
    <property type="molecule type" value="Genomic_DNA"/>
</dbReference>
<comment type="caution">
    <text evidence="3">The sequence shown here is derived from an EMBL/GenBank/DDBJ whole genome shotgun (WGS) entry which is preliminary data.</text>
</comment>
<dbReference type="Proteomes" id="UP000520814">
    <property type="component" value="Unassembled WGS sequence"/>
</dbReference>
<dbReference type="Gene3D" id="3.10.180.10">
    <property type="entry name" value="2,3-Dihydroxybiphenyl 1,2-Dioxygenase, domain 1"/>
    <property type="match status" value="1"/>
</dbReference>
<dbReference type="GO" id="GO:0016829">
    <property type="term" value="F:lyase activity"/>
    <property type="evidence" value="ECO:0007669"/>
    <property type="project" value="UniProtKB-KW"/>
</dbReference>
<gene>
    <name evidence="3" type="ORF">HNQ39_002883</name>
</gene>
<evidence type="ECO:0000259" key="2">
    <source>
        <dbReference type="PROSITE" id="PS51819"/>
    </source>
</evidence>
<keyword evidence="3" id="KW-0223">Dioxygenase</keyword>
<organism evidence="3 4">
    <name type="scientific">Armatimonas rosea</name>
    <dbReference type="NCBI Taxonomy" id="685828"/>
    <lineage>
        <taxon>Bacteria</taxon>
        <taxon>Bacillati</taxon>
        <taxon>Armatimonadota</taxon>
        <taxon>Armatimonadia</taxon>
        <taxon>Armatimonadales</taxon>
        <taxon>Armatimonadaceae</taxon>
        <taxon>Armatimonas</taxon>
    </lineage>
</organism>
<name>A0A7W9W7Y4_ARMRO</name>
<dbReference type="GO" id="GO:0046872">
    <property type="term" value="F:metal ion binding"/>
    <property type="evidence" value="ECO:0007669"/>
    <property type="project" value="UniProtKB-KW"/>
</dbReference>
<sequence length="150" mass="16510">MTVNHLNIVVGDMARSLAFYVGLLGMRQTFDILLEGEWIEDVTGCPQAKAHCVFVMPDGGGCRLELLQYLTPEGTALAPNSLPNTPGLRHFALEVDDLDAWYEKLRGAGTVFVSPPVTVPFRIVEGIQKRLCYCHDPDGVIVELCAHLRS</sequence>
<evidence type="ECO:0000313" key="3">
    <source>
        <dbReference type="EMBL" id="MBB6051092.1"/>
    </source>
</evidence>
<dbReference type="AlphaFoldDB" id="A0A7W9W7Y4"/>
<keyword evidence="3" id="KW-0456">Lyase</keyword>
<accession>A0A7W9W7Y4</accession>